<gene>
    <name evidence="1" type="ORF">SAMN04487955_112105</name>
</gene>
<keyword evidence="2" id="KW-1185">Reference proteome</keyword>
<dbReference type="RefSeq" id="WP_089796948.1">
    <property type="nucleotide sequence ID" value="NZ_FPBP01000012.1"/>
</dbReference>
<evidence type="ECO:0000313" key="1">
    <source>
        <dbReference type="EMBL" id="SFU89088.1"/>
    </source>
</evidence>
<sequence>MHDDNHDRAHDSRRERLRAWLSQARFFAEEVYSARYRGTIARSRRDEDDLFMLLVFSEMMGVPNPAAYYTLELQPLLLERFHDWHRRMGMEHSPLDHFRCC</sequence>
<proteinExistence type="predicted"/>
<name>A0A1I7JV92_9GAMM</name>
<dbReference type="InterPro" id="IPR047717">
    <property type="entry name" value="CC_star_Cory"/>
</dbReference>
<reference evidence="2" key="1">
    <citation type="submission" date="2016-10" db="EMBL/GenBank/DDBJ databases">
        <authorList>
            <person name="Varghese N."/>
            <person name="Submissions S."/>
        </authorList>
    </citation>
    <scope>NUCLEOTIDE SEQUENCE [LARGE SCALE GENOMIC DNA]</scope>
    <source>
        <strain evidence="2">CGMCC 1.6981</strain>
    </source>
</reference>
<dbReference type="OrthoDB" id="5358049at2"/>
<evidence type="ECO:0008006" key="3">
    <source>
        <dbReference type="Google" id="ProtNLM"/>
    </source>
</evidence>
<evidence type="ECO:0000313" key="2">
    <source>
        <dbReference type="Proteomes" id="UP000198693"/>
    </source>
</evidence>
<dbReference type="AlphaFoldDB" id="A0A1I7JV92"/>
<dbReference type="Pfam" id="PF25952">
    <property type="entry name" value="DUF7990"/>
    <property type="match status" value="1"/>
</dbReference>
<organism evidence="1 2">
    <name type="scientific">Halomonas korlensis</name>
    <dbReference type="NCBI Taxonomy" id="463301"/>
    <lineage>
        <taxon>Bacteria</taxon>
        <taxon>Pseudomonadati</taxon>
        <taxon>Pseudomonadota</taxon>
        <taxon>Gammaproteobacteria</taxon>
        <taxon>Oceanospirillales</taxon>
        <taxon>Halomonadaceae</taxon>
        <taxon>Halomonas</taxon>
    </lineage>
</organism>
<dbReference type="EMBL" id="FPBP01000012">
    <property type="protein sequence ID" value="SFU89088.1"/>
    <property type="molecule type" value="Genomic_DNA"/>
</dbReference>
<dbReference type="STRING" id="463301.SAMN04487955_112105"/>
<protein>
    <recommendedName>
        <fullName evidence="3">DNA helicase</fullName>
    </recommendedName>
</protein>
<dbReference type="InterPro" id="IPR058303">
    <property type="entry name" value="DUF7990"/>
</dbReference>
<dbReference type="NCBIfam" id="NF041419">
    <property type="entry name" value="CC_star_Cory"/>
    <property type="match status" value="1"/>
</dbReference>
<dbReference type="Proteomes" id="UP000198693">
    <property type="component" value="Unassembled WGS sequence"/>
</dbReference>
<accession>A0A1I7JV92</accession>